<keyword evidence="3" id="KW-1185">Reference proteome</keyword>
<dbReference type="Proteomes" id="UP000024332">
    <property type="component" value="Unassembled WGS sequence"/>
</dbReference>
<comment type="caution">
    <text evidence="2">The sequence shown here is derived from an EMBL/GenBank/DDBJ whole genome shotgun (WGS) entry which is preliminary data.</text>
</comment>
<feature type="coiled-coil region" evidence="1">
    <location>
        <begin position="18"/>
        <end position="45"/>
    </location>
</feature>
<protein>
    <submittedName>
        <fullName evidence="2">Uncharacterized protein</fullName>
    </submittedName>
</protein>
<dbReference type="AlphaFoldDB" id="A0A031LR85"/>
<evidence type="ECO:0000313" key="3">
    <source>
        <dbReference type="Proteomes" id="UP000024332"/>
    </source>
</evidence>
<proteinExistence type="predicted"/>
<reference evidence="2 3" key="1">
    <citation type="submission" date="2014-03" db="EMBL/GenBank/DDBJ databases">
        <title>Draft genome sequence of the novel thermoacidophilic archaea Acidianus copahuensis ALE1 strain, isolated from Copahue volcanic area in Neuquen Argentina.</title>
        <authorList>
            <person name="Urbieta M.S."/>
            <person name="Rascovan N."/>
            <person name="Castro C."/>
            <person name="Revale S."/>
            <person name="Giaveno M.A."/>
            <person name="Vazquez M.P."/>
            <person name="Donati E.R."/>
        </authorList>
    </citation>
    <scope>NUCLEOTIDE SEQUENCE [LARGE SCALE GENOMIC DNA]</scope>
    <source>
        <strain evidence="2 3">ALE1</strain>
    </source>
</reference>
<evidence type="ECO:0000256" key="1">
    <source>
        <dbReference type="SAM" id="Coils"/>
    </source>
</evidence>
<evidence type="ECO:0000313" key="2">
    <source>
        <dbReference type="EMBL" id="EZQ10892.1"/>
    </source>
</evidence>
<dbReference type="STRING" id="1160895.CM19_02955"/>
<name>A0A031LR85_9CREN</name>
<gene>
    <name evidence="2" type="ORF">CM19_02955</name>
</gene>
<dbReference type="EMBL" id="JFZT01000019">
    <property type="protein sequence ID" value="EZQ10892.1"/>
    <property type="molecule type" value="Genomic_DNA"/>
</dbReference>
<organism evidence="2 3">
    <name type="scientific">Candidatus Acidianus copahuensis</name>
    <dbReference type="NCBI Taxonomy" id="1160895"/>
    <lineage>
        <taxon>Archaea</taxon>
        <taxon>Thermoproteota</taxon>
        <taxon>Thermoprotei</taxon>
        <taxon>Sulfolobales</taxon>
        <taxon>Sulfolobaceae</taxon>
        <taxon>Acidianus</taxon>
    </lineage>
</organism>
<sequence length="134" mass="15637">MNSSEDDKILNLLGTSSSNSLYRKLDEIENMLRIALNEKKSRERTICEEILDKGFIVVERVNKNVHPNLKIIELDGKYLVTFLDTIQILDLFFEKGGANPEDIIPKRLHPFLSYLKRNGLIYYDGKRQKYVFIT</sequence>
<accession>A0A031LR85</accession>
<keyword evidence="1" id="KW-0175">Coiled coil</keyword>